<dbReference type="SMART" id="SM00487">
    <property type="entry name" value="DEXDc"/>
    <property type="match status" value="1"/>
</dbReference>
<dbReference type="InterPro" id="IPR052431">
    <property type="entry name" value="SKI2_subfamily_helicases"/>
</dbReference>
<evidence type="ECO:0000256" key="1">
    <source>
        <dbReference type="ARBA" id="ARBA00022741"/>
    </source>
</evidence>
<protein>
    <submittedName>
        <fullName evidence="7">DEAD/DEAH box helicase</fullName>
    </submittedName>
</protein>
<evidence type="ECO:0000313" key="8">
    <source>
        <dbReference type="Proteomes" id="UP000596276"/>
    </source>
</evidence>
<dbReference type="InterPro" id="IPR011545">
    <property type="entry name" value="DEAD/DEAH_box_helicase_dom"/>
</dbReference>
<gene>
    <name evidence="7" type="ORF">F9C07_2199761</name>
</gene>
<dbReference type="InterPro" id="IPR014001">
    <property type="entry name" value="Helicase_ATP-bd"/>
</dbReference>
<name>A0A7U2QX98_ASPFN</name>
<dbReference type="GO" id="GO:0005524">
    <property type="term" value="F:ATP binding"/>
    <property type="evidence" value="ECO:0007669"/>
    <property type="project" value="UniProtKB-KW"/>
</dbReference>
<dbReference type="GO" id="GO:0016787">
    <property type="term" value="F:hydrolase activity"/>
    <property type="evidence" value="ECO:0007669"/>
    <property type="project" value="UniProtKB-KW"/>
</dbReference>
<feature type="domain" description="Helicase ATP-binding" evidence="6">
    <location>
        <begin position="836"/>
        <end position="1006"/>
    </location>
</feature>
<dbReference type="GO" id="GO:0005737">
    <property type="term" value="C:cytoplasm"/>
    <property type="evidence" value="ECO:0007669"/>
    <property type="project" value="TreeGrafter"/>
</dbReference>
<dbReference type="PROSITE" id="PS51192">
    <property type="entry name" value="HELICASE_ATP_BIND_1"/>
    <property type="match status" value="1"/>
</dbReference>
<dbReference type="PANTHER" id="PTHR44533">
    <property type="entry name" value="DEAD/H RNA HELICASE, PUTATIVE-RELATED"/>
    <property type="match status" value="1"/>
</dbReference>
<feature type="compositionally biased region" description="Basic and acidic residues" evidence="5">
    <location>
        <begin position="1360"/>
        <end position="1371"/>
    </location>
</feature>
<evidence type="ECO:0000256" key="2">
    <source>
        <dbReference type="ARBA" id="ARBA00022801"/>
    </source>
</evidence>
<evidence type="ECO:0000256" key="3">
    <source>
        <dbReference type="ARBA" id="ARBA00022806"/>
    </source>
</evidence>
<keyword evidence="2" id="KW-0378">Hydrolase</keyword>
<reference evidence="8" key="1">
    <citation type="journal article" date="2021" name="G3 (Bethesda)">
        <title>Chromosome assembled and annotated genome sequence of Aspergillus flavus NRRL 3357.</title>
        <authorList>
            <person name="Skerker J.M."/>
            <person name="Pianalto K.M."/>
            <person name="Mondo S.J."/>
            <person name="Yang K."/>
            <person name="Arkin A.P."/>
            <person name="Keller N.P."/>
            <person name="Grigoriev I.V."/>
            <person name="Louise Glass N.L."/>
        </authorList>
    </citation>
    <scope>NUCLEOTIDE SEQUENCE [LARGE SCALE GENOMIC DNA]</scope>
    <source>
        <strain evidence="8">ATCC 200026 / FGSC A1120 / IAM 13836 / NRRL 3357 / JCM 12722 / SRRC 167</strain>
    </source>
</reference>
<accession>A0A7U2QX98</accession>
<keyword evidence="8" id="KW-1185">Reference proteome</keyword>
<feature type="compositionally biased region" description="Acidic residues" evidence="5">
    <location>
        <begin position="176"/>
        <end position="190"/>
    </location>
</feature>
<dbReference type="CDD" id="cd18025">
    <property type="entry name" value="DEXHc_DDX60"/>
    <property type="match status" value="1"/>
</dbReference>
<dbReference type="GO" id="GO:0003676">
    <property type="term" value="F:nucleic acid binding"/>
    <property type="evidence" value="ECO:0007669"/>
    <property type="project" value="InterPro"/>
</dbReference>
<keyword evidence="1" id="KW-0547">Nucleotide-binding</keyword>
<feature type="compositionally biased region" description="Acidic residues" evidence="5">
    <location>
        <begin position="1402"/>
        <end position="1418"/>
    </location>
</feature>
<feature type="region of interest" description="Disordered" evidence="5">
    <location>
        <begin position="173"/>
        <end position="194"/>
    </location>
</feature>
<dbReference type="EMBL" id="CP044619">
    <property type="protein sequence ID" value="QRD88183.1"/>
    <property type="molecule type" value="Genomic_DNA"/>
</dbReference>
<evidence type="ECO:0000256" key="4">
    <source>
        <dbReference type="ARBA" id="ARBA00022840"/>
    </source>
</evidence>
<dbReference type="Gene3D" id="3.40.50.300">
    <property type="entry name" value="P-loop containing nucleotide triphosphate hydrolases"/>
    <property type="match status" value="1"/>
</dbReference>
<keyword evidence="3 7" id="KW-0347">Helicase</keyword>
<feature type="region of interest" description="Disordered" evidence="5">
    <location>
        <begin position="599"/>
        <end position="645"/>
    </location>
</feature>
<dbReference type="InterPro" id="IPR055124">
    <property type="entry name" value="PIN-like_DDX60"/>
</dbReference>
<evidence type="ECO:0000259" key="6">
    <source>
        <dbReference type="PROSITE" id="PS51192"/>
    </source>
</evidence>
<feature type="compositionally biased region" description="Polar residues" evidence="5">
    <location>
        <begin position="599"/>
        <end position="613"/>
    </location>
</feature>
<dbReference type="VEuPathDB" id="FungiDB:AFLA_003970"/>
<feature type="compositionally biased region" description="Polar residues" evidence="5">
    <location>
        <begin position="623"/>
        <end position="632"/>
    </location>
</feature>
<dbReference type="SUPFAM" id="SSF52540">
    <property type="entry name" value="P-loop containing nucleoside triphosphate hydrolases"/>
    <property type="match status" value="1"/>
</dbReference>
<dbReference type="GO" id="GO:0004386">
    <property type="term" value="F:helicase activity"/>
    <property type="evidence" value="ECO:0007669"/>
    <property type="project" value="UniProtKB-KW"/>
</dbReference>
<proteinExistence type="predicted"/>
<feature type="region of interest" description="Disordered" evidence="5">
    <location>
        <begin position="1360"/>
        <end position="1440"/>
    </location>
</feature>
<dbReference type="PANTHER" id="PTHR44533:SF4">
    <property type="entry name" value="DEAD_H RNA HELICASE, PUTATIVE-RELATED"/>
    <property type="match status" value="1"/>
</dbReference>
<evidence type="ECO:0000256" key="5">
    <source>
        <dbReference type="SAM" id="MobiDB-lite"/>
    </source>
</evidence>
<dbReference type="VEuPathDB" id="FungiDB:F9C07_2199761"/>
<sequence>MIDTQKLHKWYNGLYSRTLDLVGDYAGDELFILEGDSLLLHCFSDDQIDFTNGFQLLHATYLVEKFLAQLHQRKCNFHIAFFKKHAYGCIPPDVSRKLWPKYRLAREAILHHLLQNLPITLSSMRIGYFETYECEEFERYLVSVDPYFLMCHDGASSGAHAGRRPGLTLENLELSSSDDDSNPSDVEEPGSEIATRETGVMFRSMIHHFICRGYNISLINSLECRDTKVMAMIVEDSADRARQLYKPEAATTEDSSSSSKSALEVEMIPETAVLHENAGAQSVMQPIVTVGMVPTLTDQAVSEGLSEKLLRLISSRSNLYVTQRDIISILAVSVMFKLRYICSGNSVLAARSLLLHAIILRECKLDERTNSPPRIATGGTFMECYSNVVLGMLTSTWWQGFAANIHCDIGDMIDGRLFQQTLRALLQPSYRHSFSPTVLSQLEVFESLVKDLCEVDLGFEQRLGFNITTRASKCCTGSERPAGKTARLKDCKSNEQSNIPIAVLPFSNPVLDPHLSPVSLAIDHSAGNLVDVAISRISEELSHWHNHRKTLDTKTIHKLTGWQLRRNQFFMAEMRQYAASLTNSTGGILKPETVFVQSENNNQHRQIQTSRSGMNDGLEGLQLTKNRSTQKSSRSKIRPSSVRDQAAAQQLIKRDEAISRHWKSWRVKILELDQEHNYAARYVKLKQYLQALSNDKRSAIESEVLTYGLSTLVVLWIDKCSSNKRDRSMSVAALIWATTCEIARKKHDVTEDIAKCLQGTISKLGLPAVEISARSKRPLSFQFAAITSTKVDVNIGLSTLEFQLTQAGPYLDRSMGSAPDPRVYDFEPDKWQREILDQIDARKSLFVVAPTSAGKTFISFYAIKQILEDDNEGVIVYVAPTKALVNQIAAEVQARFSKNFKETGKSVLAIHTRDYRINNPTGCQVLITVPHILQIMLLAPANADPWSSRVKRIIFDEIHCIGQADDGVIWEQLLLLAPCPIIALSATVGNPQEFNKWLELTQRANGNDLKMIEHSTRYSDLRKYTYHPPASFVFNGFSTSSLLAPLGLDNSPNMSFMHPVASLIDRSRGIPNDLTLEPRDCWTLWNAMEKYKTAQFPVDESLNPSLALPAFICKANIIQWEAKLKALLKCWMNDDKSPFDAVLNELSYELQIKGQESFQVSSVLPPMPKKAAQILHSHNEKTLNIYSAYVTTYINQHIKDADCFLPLTNCKCGGDTSAKDINPSMPFLPPTQVTSAFVALSGHRDRWNSIPELCKNVRSGVWLEQAVVPYVGLYPKEGKLPLNAYLLDFFKHGNVHALEKDNRVRKGDIWFVLNDFSLVLATIVTSLENFLKLSPNTDPDLLDIMGSGDAHEEELDISFAKEKVSEPENKPLKSSKNKTKGLPKQPSPSMPVKVKKPKVAESWEDEVSDDEPNPEEKEETTTDLAQETPGNLKRKTRKKNTSIHAQSTNVIDHDSFGSIVLDGQGVSLVLEAFRMLQAEFNDKFKAMWA</sequence>
<dbReference type="Proteomes" id="UP000596276">
    <property type="component" value="Chromosome 1"/>
</dbReference>
<dbReference type="Pfam" id="PF00270">
    <property type="entry name" value="DEAD"/>
    <property type="match status" value="1"/>
</dbReference>
<dbReference type="FunFam" id="3.40.50.300:FF:001039">
    <property type="entry name" value="ATP-dependent RNA helicase DDX60"/>
    <property type="match status" value="1"/>
</dbReference>
<evidence type="ECO:0000313" key="7">
    <source>
        <dbReference type="EMBL" id="QRD88183.1"/>
    </source>
</evidence>
<organism evidence="7 8">
    <name type="scientific">Aspergillus flavus (strain ATCC 200026 / FGSC A1120 / IAM 13836 / NRRL 3357 / JCM 12722 / SRRC 167)</name>
    <dbReference type="NCBI Taxonomy" id="332952"/>
    <lineage>
        <taxon>Eukaryota</taxon>
        <taxon>Fungi</taxon>
        <taxon>Dikarya</taxon>
        <taxon>Ascomycota</taxon>
        <taxon>Pezizomycotina</taxon>
        <taxon>Eurotiomycetes</taxon>
        <taxon>Eurotiomycetidae</taxon>
        <taxon>Eurotiales</taxon>
        <taxon>Aspergillaceae</taxon>
        <taxon>Aspergillus</taxon>
        <taxon>Aspergillus subgen. Circumdati</taxon>
    </lineage>
</organism>
<dbReference type="Pfam" id="PF23002">
    <property type="entry name" value="PIN-like_DDX60"/>
    <property type="match status" value="1"/>
</dbReference>
<dbReference type="InterPro" id="IPR027417">
    <property type="entry name" value="P-loop_NTPase"/>
</dbReference>
<keyword evidence="4" id="KW-0067">ATP-binding</keyword>